<sequence>MLDRLWTPELGSFLQDLLDRRGPIRAVFDFDNTLVRNDFGEAVMNRLLLEGVPWIEDIRPFFSDAETGTKLNELRKKDGNAFQKQTWKFYETVHEAEGLEASYRWSTWIFSGRSDSELRRTAREVWEENRKSSSSEAVRPYAALIELVREFRKNGADLWIVTASPQGVIQEVSSVWGIPEDRVLGVELEEESGILKRGVKEPFTYGSGKVRRILEATGGEGYEIAFGDTENDFPLLENSKLQGIFLDRGKGKVPPLGSLVQPVEGWPVISSSFP</sequence>
<dbReference type="GO" id="GO:0046872">
    <property type="term" value="F:metal ion binding"/>
    <property type="evidence" value="ECO:0007669"/>
    <property type="project" value="UniProtKB-KW"/>
</dbReference>
<evidence type="ECO:0000313" key="4">
    <source>
        <dbReference type="EMBL" id="TGK13071.1"/>
    </source>
</evidence>
<protein>
    <submittedName>
        <fullName evidence="4">Haloacid dehalogenase-like hydrolase</fullName>
    </submittedName>
</protein>
<dbReference type="PANTHER" id="PTHR43344:SF13">
    <property type="entry name" value="PHOSPHATASE RV3661-RELATED"/>
    <property type="match status" value="1"/>
</dbReference>
<dbReference type="SUPFAM" id="SSF56784">
    <property type="entry name" value="HAD-like"/>
    <property type="match status" value="1"/>
</dbReference>
<dbReference type="InterPro" id="IPR036412">
    <property type="entry name" value="HAD-like_sf"/>
</dbReference>
<proteinExistence type="predicted"/>
<evidence type="ECO:0000313" key="5">
    <source>
        <dbReference type="Proteomes" id="UP000298458"/>
    </source>
</evidence>
<evidence type="ECO:0000256" key="3">
    <source>
        <dbReference type="ARBA" id="ARBA00022842"/>
    </source>
</evidence>
<dbReference type="PANTHER" id="PTHR43344">
    <property type="entry name" value="PHOSPHOSERINE PHOSPHATASE"/>
    <property type="match status" value="1"/>
</dbReference>
<keyword evidence="1" id="KW-0479">Metal-binding</keyword>
<gene>
    <name evidence="4" type="ORF">EHO60_02400</name>
</gene>
<dbReference type="EMBL" id="RQET01000002">
    <property type="protein sequence ID" value="TGK13071.1"/>
    <property type="molecule type" value="Genomic_DNA"/>
</dbReference>
<evidence type="ECO:0000256" key="2">
    <source>
        <dbReference type="ARBA" id="ARBA00022801"/>
    </source>
</evidence>
<organism evidence="4 5">
    <name type="scientific">Leptospira fletcheri</name>
    <dbReference type="NCBI Taxonomy" id="2484981"/>
    <lineage>
        <taxon>Bacteria</taxon>
        <taxon>Pseudomonadati</taxon>
        <taxon>Spirochaetota</taxon>
        <taxon>Spirochaetia</taxon>
        <taxon>Leptospirales</taxon>
        <taxon>Leptospiraceae</taxon>
        <taxon>Leptospira</taxon>
    </lineage>
</organism>
<dbReference type="Pfam" id="PF12710">
    <property type="entry name" value="HAD"/>
    <property type="match status" value="1"/>
</dbReference>
<dbReference type="Proteomes" id="UP000298458">
    <property type="component" value="Unassembled WGS sequence"/>
</dbReference>
<dbReference type="OrthoDB" id="355730at2"/>
<dbReference type="InterPro" id="IPR050582">
    <property type="entry name" value="HAD-like_SerB"/>
</dbReference>
<keyword evidence="5" id="KW-1185">Reference proteome</keyword>
<comment type="caution">
    <text evidence="4">The sequence shown here is derived from an EMBL/GenBank/DDBJ whole genome shotgun (WGS) entry which is preliminary data.</text>
</comment>
<dbReference type="AlphaFoldDB" id="A0A4R9GKM1"/>
<dbReference type="InterPro" id="IPR023214">
    <property type="entry name" value="HAD_sf"/>
</dbReference>
<dbReference type="NCBIfam" id="TIGR01488">
    <property type="entry name" value="HAD-SF-IB"/>
    <property type="match status" value="1"/>
</dbReference>
<dbReference type="Gene3D" id="3.40.50.1000">
    <property type="entry name" value="HAD superfamily/HAD-like"/>
    <property type="match status" value="1"/>
</dbReference>
<evidence type="ECO:0000256" key="1">
    <source>
        <dbReference type="ARBA" id="ARBA00022723"/>
    </source>
</evidence>
<reference evidence="4" key="1">
    <citation type="journal article" date="2019" name="PLoS Negl. Trop. Dis.">
        <title>Revisiting the worldwide diversity of Leptospira species in the environment.</title>
        <authorList>
            <person name="Vincent A.T."/>
            <person name="Schiettekatte O."/>
            <person name="Bourhy P."/>
            <person name="Veyrier F.J."/>
            <person name="Picardeau M."/>
        </authorList>
    </citation>
    <scope>NUCLEOTIDE SEQUENCE [LARGE SCALE GENOMIC DNA]</scope>
    <source>
        <strain evidence="4">SSW15</strain>
    </source>
</reference>
<keyword evidence="3" id="KW-0460">Magnesium</keyword>
<keyword evidence="2 4" id="KW-0378">Hydrolase</keyword>
<name>A0A4R9GKM1_9LEPT</name>
<accession>A0A4R9GKM1</accession>
<dbReference type="GO" id="GO:0016787">
    <property type="term" value="F:hydrolase activity"/>
    <property type="evidence" value="ECO:0007669"/>
    <property type="project" value="UniProtKB-KW"/>
</dbReference>